<gene>
    <name evidence="2" type="ORF">S01H1_00800</name>
</gene>
<dbReference type="Pfam" id="PF15919">
    <property type="entry name" value="HicB_lk_antitox"/>
    <property type="match status" value="1"/>
</dbReference>
<sequence>MKTFVLRVDLKEEEDGRWSASIPTLPGCSSWGYSRQDALVNIKDAAEIYIEDMVEAREGLPTSSDKIEVINEPAIAVSL</sequence>
<evidence type="ECO:0000313" key="2">
    <source>
        <dbReference type="EMBL" id="GAF75286.1"/>
    </source>
</evidence>
<protein>
    <recommendedName>
        <fullName evidence="1">HicB-like antitoxin of toxin-antitoxin system domain-containing protein</fullName>
    </recommendedName>
</protein>
<dbReference type="InterPro" id="IPR035069">
    <property type="entry name" value="TTHA1013/TTHA0281-like"/>
</dbReference>
<feature type="domain" description="HicB-like antitoxin of toxin-antitoxin system" evidence="1">
    <location>
        <begin position="10"/>
        <end position="72"/>
    </location>
</feature>
<name>X0SJJ2_9ZZZZ</name>
<reference evidence="2" key="1">
    <citation type="journal article" date="2014" name="Front. Microbiol.">
        <title>High frequency of phylogenetically diverse reductive dehalogenase-homologous genes in deep subseafloor sedimentary metagenomes.</title>
        <authorList>
            <person name="Kawai M."/>
            <person name="Futagami T."/>
            <person name="Toyoda A."/>
            <person name="Takaki Y."/>
            <person name="Nishi S."/>
            <person name="Hori S."/>
            <person name="Arai W."/>
            <person name="Tsubouchi T."/>
            <person name="Morono Y."/>
            <person name="Uchiyama I."/>
            <person name="Ito T."/>
            <person name="Fujiyama A."/>
            <person name="Inagaki F."/>
            <person name="Takami H."/>
        </authorList>
    </citation>
    <scope>NUCLEOTIDE SEQUENCE</scope>
    <source>
        <strain evidence="2">Expedition CK06-06</strain>
    </source>
</reference>
<proteinExistence type="predicted"/>
<accession>X0SJJ2</accession>
<dbReference type="EMBL" id="BARS01000305">
    <property type="protein sequence ID" value="GAF75286.1"/>
    <property type="molecule type" value="Genomic_DNA"/>
</dbReference>
<evidence type="ECO:0000259" key="1">
    <source>
        <dbReference type="Pfam" id="PF15919"/>
    </source>
</evidence>
<dbReference type="Gene3D" id="3.30.160.250">
    <property type="match status" value="1"/>
</dbReference>
<dbReference type="AlphaFoldDB" id="X0SJJ2"/>
<organism evidence="2">
    <name type="scientific">marine sediment metagenome</name>
    <dbReference type="NCBI Taxonomy" id="412755"/>
    <lineage>
        <taxon>unclassified sequences</taxon>
        <taxon>metagenomes</taxon>
        <taxon>ecological metagenomes</taxon>
    </lineage>
</organism>
<dbReference type="SUPFAM" id="SSF143100">
    <property type="entry name" value="TTHA1013/TTHA0281-like"/>
    <property type="match status" value="1"/>
</dbReference>
<dbReference type="InterPro" id="IPR031807">
    <property type="entry name" value="HicB-like"/>
</dbReference>
<comment type="caution">
    <text evidence="2">The sequence shown here is derived from an EMBL/GenBank/DDBJ whole genome shotgun (WGS) entry which is preliminary data.</text>
</comment>